<feature type="region of interest" description="Disordered" evidence="1">
    <location>
        <begin position="171"/>
        <end position="190"/>
    </location>
</feature>
<evidence type="ECO:0000313" key="3">
    <source>
        <dbReference type="Proteomes" id="UP001279410"/>
    </source>
</evidence>
<name>A0AAD3RBV5_LATJO</name>
<reference evidence="2" key="1">
    <citation type="submission" date="2022-08" db="EMBL/GenBank/DDBJ databases">
        <title>Genome sequencing of akame (Lates japonicus).</title>
        <authorList>
            <person name="Hashiguchi Y."/>
            <person name="Takahashi H."/>
        </authorList>
    </citation>
    <scope>NUCLEOTIDE SEQUENCE</scope>
    <source>
        <strain evidence="2">Kochi</strain>
    </source>
</reference>
<accession>A0AAD3RBV5</accession>
<protein>
    <submittedName>
        <fullName evidence="2">Uncharacterized protein</fullName>
    </submittedName>
</protein>
<dbReference type="AlphaFoldDB" id="A0AAD3RBV5"/>
<feature type="compositionally biased region" description="Polar residues" evidence="1">
    <location>
        <begin position="586"/>
        <end position="595"/>
    </location>
</feature>
<keyword evidence="3" id="KW-1185">Reference proteome</keyword>
<dbReference type="Proteomes" id="UP001279410">
    <property type="component" value="Unassembled WGS sequence"/>
</dbReference>
<organism evidence="2 3">
    <name type="scientific">Lates japonicus</name>
    <name type="common">Japanese lates</name>
    <dbReference type="NCBI Taxonomy" id="270547"/>
    <lineage>
        <taxon>Eukaryota</taxon>
        <taxon>Metazoa</taxon>
        <taxon>Chordata</taxon>
        <taxon>Craniata</taxon>
        <taxon>Vertebrata</taxon>
        <taxon>Euteleostomi</taxon>
        <taxon>Actinopterygii</taxon>
        <taxon>Neopterygii</taxon>
        <taxon>Teleostei</taxon>
        <taxon>Neoteleostei</taxon>
        <taxon>Acanthomorphata</taxon>
        <taxon>Carangaria</taxon>
        <taxon>Carangaria incertae sedis</taxon>
        <taxon>Centropomidae</taxon>
        <taxon>Lates</taxon>
    </lineage>
</organism>
<feature type="region of interest" description="Disordered" evidence="1">
    <location>
        <begin position="581"/>
        <end position="626"/>
    </location>
</feature>
<feature type="compositionally biased region" description="Polar residues" evidence="1">
    <location>
        <begin position="534"/>
        <end position="553"/>
    </location>
</feature>
<proteinExistence type="predicted"/>
<gene>
    <name evidence="2" type="ORF">AKAME5_001407200</name>
</gene>
<sequence>MLAAGTPDSATESGLVDMVTEIVQTVSTEVLKFVKPMFEGEMQRKTSQADIRAALEDVSIYLENSLSESFAAALGMSQDKCDSAEKLAALVEKEVLQKVSSIASAAVGNVWPSQPAVFVTGSVTTTSLRYMVFHATRCLKRYLGKLNSECLGHCWRPKNIEFSQLRSSGSTSQILETEEREPLESSQSLKSKISVPSATEAVTDILMKWSGKTPDMDVSLSLDAHYAASDIVRDVQNNLHHDFGHVAEHSVKSNLPKPHFNMGLIHNKVREFFTSQVKPTTHSSNTNQTLRKCNFCRFVLKQFEKMVADLRGAFKSKESKFLVSLEQDSASSLRLMGAEDSSEVLEDILPGVMPDDTRSRPQTPRTLTPTSQTTIINVVKKEPYVTLDNVKTDVDILYDKLYQPERPAAFARRTLENFKSSGEIRAFSRELVNKMYNHLMVGHTYQLPLVSSDRCLSDSVISELQSKGGDTQSHFSPEVLYAMTEDAVEKFLQHVFLWMEKERLEKRNYIEEVSGALTDIEDLFTDILNSTEEASNMQRTTPCHAQASQPESFSSDDDCDGLNVRVHFDTRNFISGKLASRDENSKTYSQQTKSSYHAPEERQFTPSITPDEPEKGHAAVSMSRSLSSSEGMTNDLITALFMRLIINVPWRNRGSLGSLDIDSIIKKLSDIVQKEVDIEDSGITKGNIKKINKAVIKDLHREFGSSNRLLNAAIASNDTSFDDAVVKYLKVHLDNLTDAPPRKSAAARFFAAVGRGLTRPFTWCRRRSQMSSSPL</sequence>
<evidence type="ECO:0000313" key="2">
    <source>
        <dbReference type="EMBL" id="GLD62340.1"/>
    </source>
</evidence>
<feature type="region of interest" description="Disordered" evidence="1">
    <location>
        <begin position="534"/>
        <end position="557"/>
    </location>
</feature>
<dbReference type="EMBL" id="BRZM01000052">
    <property type="protein sequence ID" value="GLD62340.1"/>
    <property type="molecule type" value="Genomic_DNA"/>
</dbReference>
<evidence type="ECO:0000256" key="1">
    <source>
        <dbReference type="SAM" id="MobiDB-lite"/>
    </source>
</evidence>
<comment type="caution">
    <text evidence="2">The sequence shown here is derived from an EMBL/GenBank/DDBJ whole genome shotgun (WGS) entry which is preliminary data.</text>
</comment>